<feature type="domain" description="HTH lysR-type" evidence="5">
    <location>
        <begin position="1"/>
        <end position="58"/>
    </location>
</feature>
<dbReference type="Pfam" id="PF00126">
    <property type="entry name" value="HTH_1"/>
    <property type="match status" value="1"/>
</dbReference>
<keyword evidence="2" id="KW-0805">Transcription regulation</keyword>
<dbReference type="KEGG" id="mequ:KFV11_01495"/>
<keyword evidence="3" id="KW-0238">DNA-binding</keyword>
<dbReference type="GO" id="GO:0003700">
    <property type="term" value="F:DNA-binding transcription factor activity"/>
    <property type="evidence" value="ECO:0007669"/>
    <property type="project" value="InterPro"/>
</dbReference>
<dbReference type="InterPro" id="IPR036390">
    <property type="entry name" value="WH_DNA-bd_sf"/>
</dbReference>
<reference evidence="6" key="1">
    <citation type="submission" date="2021-04" db="EMBL/GenBank/DDBJ databases">
        <title>Complete Genome Sequences of Macrococcus spp. from dog and cattle.</title>
        <authorList>
            <person name="Schwendener S."/>
            <person name="Perreten V."/>
        </authorList>
    </citation>
    <scope>NUCLEOTIDE SEQUENCE</scope>
    <source>
        <strain evidence="6">Epi0143-OL</strain>
    </source>
</reference>
<keyword evidence="4" id="KW-0804">Transcription</keyword>
<dbReference type="Gene3D" id="3.40.190.290">
    <property type="match status" value="1"/>
</dbReference>
<organism evidence="6 7">
    <name type="scientific">Macrococcus equipercicus</name>
    <dbReference type="NCBI Taxonomy" id="69967"/>
    <lineage>
        <taxon>Bacteria</taxon>
        <taxon>Bacillati</taxon>
        <taxon>Bacillota</taxon>
        <taxon>Bacilli</taxon>
        <taxon>Bacillales</taxon>
        <taxon>Staphylococcaceae</taxon>
        <taxon>Macrococcus</taxon>
    </lineage>
</organism>
<dbReference type="InterPro" id="IPR000847">
    <property type="entry name" value="LysR_HTH_N"/>
</dbReference>
<dbReference type="SUPFAM" id="SSF53850">
    <property type="entry name" value="Periplasmic binding protein-like II"/>
    <property type="match status" value="1"/>
</dbReference>
<dbReference type="Proteomes" id="UP001057381">
    <property type="component" value="Chromosome"/>
</dbReference>
<comment type="similarity">
    <text evidence="1">Belongs to the LysR transcriptional regulatory family.</text>
</comment>
<dbReference type="PANTHER" id="PTHR30126:SF100">
    <property type="entry name" value="LYSR-FAMILY TRANSCRIPTIONAL REGULATOR"/>
    <property type="match status" value="1"/>
</dbReference>
<name>A0A9Q9BR76_9STAP</name>
<evidence type="ECO:0000313" key="6">
    <source>
        <dbReference type="EMBL" id="UTH14074.1"/>
    </source>
</evidence>
<accession>A0A9Q9BR76</accession>
<evidence type="ECO:0000256" key="1">
    <source>
        <dbReference type="ARBA" id="ARBA00009437"/>
    </source>
</evidence>
<evidence type="ECO:0000256" key="4">
    <source>
        <dbReference type="ARBA" id="ARBA00023163"/>
    </source>
</evidence>
<dbReference type="Pfam" id="PF03466">
    <property type="entry name" value="LysR_substrate"/>
    <property type="match status" value="1"/>
</dbReference>
<dbReference type="AlphaFoldDB" id="A0A9Q9BR76"/>
<dbReference type="RefSeq" id="WP_254250143.1">
    <property type="nucleotide sequence ID" value="NZ_CP073809.1"/>
</dbReference>
<sequence>MDSKHITTFLTVAQTNNFSKAAEILNCAQSTVSVHIDKLEDELNLSLFYRKKHGIILTEEGKRFIKYAERIANIEKEYKNELHSSSVNKEIIIALQESQLLYRYQQRIFDWIQNNPDINVIFKTAHSSFSLKDQLTSGEIDIAVLSDNNLYNPSLNRILLTKDPLVLVSNKRISISHIKDLNEYRILMTEKGCSYREELENFLRVNEINRINKIEMISIEALKNYLYEHPSIALLPKFLVENDLNKNLYEVQLDYSWPDLHTHLLFSRNNEDPKIQELIRIFKSVATIN</sequence>
<dbReference type="EMBL" id="CP073809">
    <property type="protein sequence ID" value="UTH14074.1"/>
    <property type="molecule type" value="Genomic_DNA"/>
</dbReference>
<dbReference type="CDD" id="cd05466">
    <property type="entry name" value="PBP2_LTTR_substrate"/>
    <property type="match status" value="1"/>
</dbReference>
<dbReference type="PANTHER" id="PTHR30126">
    <property type="entry name" value="HTH-TYPE TRANSCRIPTIONAL REGULATOR"/>
    <property type="match status" value="1"/>
</dbReference>
<evidence type="ECO:0000256" key="3">
    <source>
        <dbReference type="ARBA" id="ARBA00023125"/>
    </source>
</evidence>
<dbReference type="GO" id="GO:0000976">
    <property type="term" value="F:transcription cis-regulatory region binding"/>
    <property type="evidence" value="ECO:0007669"/>
    <property type="project" value="TreeGrafter"/>
</dbReference>
<dbReference type="PROSITE" id="PS50931">
    <property type="entry name" value="HTH_LYSR"/>
    <property type="match status" value="1"/>
</dbReference>
<dbReference type="Gene3D" id="1.10.10.10">
    <property type="entry name" value="Winged helix-like DNA-binding domain superfamily/Winged helix DNA-binding domain"/>
    <property type="match status" value="1"/>
</dbReference>
<dbReference type="FunFam" id="1.10.10.10:FF:000001">
    <property type="entry name" value="LysR family transcriptional regulator"/>
    <property type="match status" value="1"/>
</dbReference>
<proteinExistence type="inferred from homology"/>
<dbReference type="InterPro" id="IPR036388">
    <property type="entry name" value="WH-like_DNA-bd_sf"/>
</dbReference>
<gene>
    <name evidence="6" type="ORF">KFV11_01495</name>
</gene>
<dbReference type="InterPro" id="IPR005119">
    <property type="entry name" value="LysR_subst-bd"/>
</dbReference>
<protein>
    <submittedName>
        <fullName evidence="6">LysR family transcriptional regulator</fullName>
    </submittedName>
</protein>
<dbReference type="SUPFAM" id="SSF46785">
    <property type="entry name" value="Winged helix' DNA-binding domain"/>
    <property type="match status" value="1"/>
</dbReference>
<evidence type="ECO:0000256" key="2">
    <source>
        <dbReference type="ARBA" id="ARBA00023015"/>
    </source>
</evidence>
<dbReference type="PRINTS" id="PR00039">
    <property type="entry name" value="HTHLYSR"/>
</dbReference>
<evidence type="ECO:0000313" key="7">
    <source>
        <dbReference type="Proteomes" id="UP001057381"/>
    </source>
</evidence>
<evidence type="ECO:0000259" key="5">
    <source>
        <dbReference type="PROSITE" id="PS50931"/>
    </source>
</evidence>